<comment type="function">
    <text evidence="10">Na(+)/H(+) antiporter that extrudes sodium in exchange for external protons.</text>
</comment>
<dbReference type="NCBIfam" id="TIGR00831">
    <property type="entry name" value="a_cpa1"/>
    <property type="match status" value="1"/>
</dbReference>
<feature type="transmembrane region" description="Helical" evidence="10">
    <location>
        <begin position="268"/>
        <end position="288"/>
    </location>
</feature>
<evidence type="ECO:0000256" key="2">
    <source>
        <dbReference type="ARBA" id="ARBA00022448"/>
    </source>
</evidence>
<dbReference type="RefSeq" id="WP_265990102.1">
    <property type="nucleotide sequence ID" value="NZ_CP110973.1"/>
</dbReference>
<dbReference type="Proteomes" id="UP001597116">
    <property type="component" value="Unassembled WGS sequence"/>
</dbReference>
<feature type="transmembrane region" description="Helical" evidence="10">
    <location>
        <begin position="83"/>
        <end position="106"/>
    </location>
</feature>
<sequence>MTDIEIVLVLMAVLTTLASLTQNLKIPQPILLLTAGLVIGFIPSIPDIHLESEVVFLIFLPPLLYEAAGNISWHEFKAYRRPIAMLAVWLVFFTTVAVAAVAHYVIPGFTWPLAFVLGAIISPPDAVAATSTIRGLNLPSRLITILEGESLVNDASALVAYRYAVAAVTSGGFVLWQAGWQFLLVATGGIAIGLAIGYIFTHVHNKLENPTVATSITLLMPFLTFLLAEHLGLSGVLAVVSMGLYLAWHSYEIFSFQTRMQINSFWNILVFLLNGFAFILIGSQLPIVVKAIGYESIIKLIGYGFLVSMVAIAARIIWIFPLEYLYTLLGTRRKKTLQFSPSELFITSWAGMRGVVSLATALALPFTLRNGQPFPLRNEILFLAFMVIFVTLVLQGLTLPYLIRRLGVNEPLHVGELEEKQVRLAITASSIAFIESELALGLHDDVLNELKSRFEQHSNYLQGILRMDEKPRKGDPLTTPMFFKEFVQSELAVVNHQRDLIIHWHKNGTYSEEIIRRIEQELDIRSLSLQTQLRRLQPIGADNQTGGAP</sequence>
<keyword evidence="7 10" id="KW-0406">Ion transport</keyword>
<evidence type="ECO:0000256" key="3">
    <source>
        <dbReference type="ARBA" id="ARBA00022475"/>
    </source>
</evidence>
<evidence type="ECO:0000256" key="9">
    <source>
        <dbReference type="ARBA" id="ARBA00023201"/>
    </source>
</evidence>
<accession>A0ABW3PXR8</accession>
<comment type="subcellular location">
    <subcellularLocation>
        <location evidence="1 10">Cell membrane</location>
        <topology evidence="1 10">Multi-pass membrane protein</topology>
    </subcellularLocation>
</comment>
<evidence type="ECO:0000256" key="6">
    <source>
        <dbReference type="ARBA" id="ARBA00023053"/>
    </source>
</evidence>
<dbReference type="EMBL" id="JBHTLP010000002">
    <property type="protein sequence ID" value="MFD1139943.1"/>
    <property type="molecule type" value="Genomic_DNA"/>
</dbReference>
<proteinExistence type="inferred from homology"/>
<dbReference type="InterPro" id="IPR006153">
    <property type="entry name" value="Cation/H_exchanger_TM"/>
</dbReference>
<feature type="transmembrane region" description="Helical" evidence="10">
    <location>
        <begin position="380"/>
        <end position="403"/>
    </location>
</feature>
<evidence type="ECO:0000313" key="13">
    <source>
        <dbReference type="Proteomes" id="UP001597116"/>
    </source>
</evidence>
<gene>
    <name evidence="12" type="ORF">ACFQ4C_02450</name>
</gene>
<feature type="transmembrane region" description="Helical" evidence="10">
    <location>
        <begin position="30"/>
        <end position="48"/>
    </location>
</feature>
<evidence type="ECO:0000259" key="11">
    <source>
        <dbReference type="Pfam" id="PF00999"/>
    </source>
</evidence>
<dbReference type="PANTHER" id="PTHR10110">
    <property type="entry name" value="SODIUM/HYDROGEN EXCHANGER"/>
    <property type="match status" value="1"/>
</dbReference>
<evidence type="ECO:0000256" key="10">
    <source>
        <dbReference type="RuleBase" id="RU366002"/>
    </source>
</evidence>
<feature type="transmembrane region" description="Helical" evidence="10">
    <location>
        <begin position="222"/>
        <end position="248"/>
    </location>
</feature>
<evidence type="ECO:0000256" key="8">
    <source>
        <dbReference type="ARBA" id="ARBA00023136"/>
    </source>
</evidence>
<evidence type="ECO:0000256" key="5">
    <source>
        <dbReference type="ARBA" id="ARBA00022989"/>
    </source>
</evidence>
<keyword evidence="8 10" id="KW-0472">Membrane</keyword>
<keyword evidence="9 10" id="KW-0739">Sodium transport</keyword>
<dbReference type="PANTHER" id="PTHR10110:SF86">
    <property type="entry name" value="SODIUM_HYDROGEN EXCHANGER 7"/>
    <property type="match status" value="1"/>
</dbReference>
<name>A0ABW3PXR8_9BACT</name>
<dbReference type="Pfam" id="PF00999">
    <property type="entry name" value="Na_H_Exchanger"/>
    <property type="match status" value="1"/>
</dbReference>
<keyword evidence="2 10" id="KW-0813">Transport</keyword>
<evidence type="ECO:0000256" key="7">
    <source>
        <dbReference type="ARBA" id="ARBA00023065"/>
    </source>
</evidence>
<dbReference type="Gene3D" id="6.10.140.1330">
    <property type="match status" value="1"/>
</dbReference>
<keyword evidence="13" id="KW-1185">Reference proteome</keyword>
<feature type="transmembrane region" description="Helical" evidence="10">
    <location>
        <begin position="6"/>
        <end position="23"/>
    </location>
</feature>
<feature type="transmembrane region" description="Helical" evidence="10">
    <location>
        <begin position="182"/>
        <end position="201"/>
    </location>
</feature>
<comment type="similarity">
    <text evidence="10">Belongs to the monovalent cation:proton antiporter 1 (CPA1) transporter (TC 2.A.36) family.</text>
</comment>
<dbReference type="InterPro" id="IPR004705">
    <property type="entry name" value="Cation/H_exchanger_CPA1_bac"/>
</dbReference>
<feature type="transmembrane region" description="Helical" evidence="10">
    <location>
        <begin position="54"/>
        <end position="71"/>
    </location>
</feature>
<reference evidence="13" key="1">
    <citation type="journal article" date="2019" name="Int. J. Syst. Evol. Microbiol.">
        <title>The Global Catalogue of Microorganisms (GCM) 10K type strain sequencing project: providing services to taxonomists for standard genome sequencing and annotation.</title>
        <authorList>
            <consortium name="The Broad Institute Genomics Platform"/>
            <consortium name="The Broad Institute Genome Sequencing Center for Infectious Disease"/>
            <person name="Wu L."/>
            <person name="Ma J."/>
        </authorList>
    </citation>
    <scope>NUCLEOTIDE SEQUENCE [LARGE SCALE GENOMIC DNA]</scope>
    <source>
        <strain evidence="13">CCUG 55608</strain>
    </source>
</reference>
<comment type="caution">
    <text evidence="10">Lacks conserved residue(s) required for the propagation of feature annotation.</text>
</comment>
<keyword evidence="5 10" id="KW-1133">Transmembrane helix</keyword>
<feature type="transmembrane region" description="Helical" evidence="10">
    <location>
        <begin position="300"/>
        <end position="326"/>
    </location>
</feature>
<feature type="domain" description="Cation/H+ exchanger transmembrane" evidence="11">
    <location>
        <begin position="12"/>
        <end position="403"/>
    </location>
</feature>
<protein>
    <submittedName>
        <fullName evidence="12">Na+/H+ antiporter</fullName>
    </submittedName>
</protein>
<organism evidence="12 13">
    <name type="scientific">Larkinella insperata</name>
    <dbReference type="NCBI Taxonomy" id="332158"/>
    <lineage>
        <taxon>Bacteria</taxon>
        <taxon>Pseudomonadati</taxon>
        <taxon>Bacteroidota</taxon>
        <taxon>Cytophagia</taxon>
        <taxon>Cytophagales</taxon>
        <taxon>Spirosomataceae</taxon>
        <taxon>Larkinella</taxon>
    </lineage>
</organism>
<keyword evidence="10" id="KW-0050">Antiport</keyword>
<keyword evidence="3 10" id="KW-1003">Cell membrane</keyword>
<dbReference type="InterPro" id="IPR018422">
    <property type="entry name" value="Cation/H_exchanger_CPA1"/>
</dbReference>
<evidence type="ECO:0000256" key="1">
    <source>
        <dbReference type="ARBA" id="ARBA00004651"/>
    </source>
</evidence>
<evidence type="ECO:0000313" key="12">
    <source>
        <dbReference type="EMBL" id="MFD1139943.1"/>
    </source>
</evidence>
<comment type="caution">
    <text evidence="12">The sequence shown here is derived from an EMBL/GenBank/DDBJ whole genome shotgun (WGS) entry which is preliminary data.</text>
</comment>
<feature type="transmembrane region" description="Helical" evidence="10">
    <location>
        <begin position="346"/>
        <end position="368"/>
    </location>
</feature>
<keyword evidence="6 10" id="KW-0915">Sodium</keyword>
<keyword evidence="4 10" id="KW-0812">Transmembrane</keyword>
<evidence type="ECO:0000256" key="4">
    <source>
        <dbReference type="ARBA" id="ARBA00022692"/>
    </source>
</evidence>